<organism evidence="2 3">
    <name type="scientific">Parabacteroides gordonii MS-1 = DSM 23371</name>
    <dbReference type="NCBI Taxonomy" id="1203610"/>
    <lineage>
        <taxon>Bacteria</taxon>
        <taxon>Pseudomonadati</taxon>
        <taxon>Bacteroidota</taxon>
        <taxon>Bacteroidia</taxon>
        <taxon>Bacteroidales</taxon>
        <taxon>Tannerellaceae</taxon>
        <taxon>Parabacteroides</taxon>
    </lineage>
</organism>
<evidence type="ECO:0008006" key="4">
    <source>
        <dbReference type="Google" id="ProtNLM"/>
    </source>
</evidence>
<dbReference type="Proteomes" id="UP000033035">
    <property type="component" value="Unassembled WGS sequence"/>
</dbReference>
<dbReference type="HOGENOM" id="CLU_1061087_0_0_10"/>
<keyword evidence="3" id="KW-1185">Reference proteome</keyword>
<accession>A0A0F5IT60</accession>
<feature type="chain" id="PRO_5002488069" description="DUF4493 domain-containing protein" evidence="1">
    <location>
        <begin position="23"/>
        <end position="257"/>
    </location>
</feature>
<dbReference type="Pfam" id="PF14900">
    <property type="entry name" value="DUF4493"/>
    <property type="match status" value="1"/>
</dbReference>
<evidence type="ECO:0000313" key="2">
    <source>
        <dbReference type="EMBL" id="KKB48337.1"/>
    </source>
</evidence>
<feature type="signal peptide" evidence="1">
    <location>
        <begin position="1"/>
        <end position="22"/>
    </location>
</feature>
<dbReference type="AlphaFoldDB" id="A0A0F5IT60"/>
<evidence type="ECO:0000313" key="3">
    <source>
        <dbReference type="Proteomes" id="UP000033035"/>
    </source>
</evidence>
<dbReference type="InterPro" id="IPR027840">
    <property type="entry name" value="DUF4493"/>
</dbReference>
<keyword evidence="1" id="KW-0732">Signal</keyword>
<protein>
    <recommendedName>
        <fullName evidence="4">DUF4493 domain-containing protein</fullName>
    </recommendedName>
</protein>
<sequence length="257" mass="28565">MKKNIVSILWSFVLLCTASCSQNEDDGTPFFPDNAGGLNVAANMSTEQVIPLITRSADFSDVSADDFYIKILNGKGEVAKEFASLTAMRDEGLPVILPTGNYTAFASSFKPDGVAVSKNPYFEVEGESHPFVIEEKRTTQVTLKCVYESLGVELALSEQFQELLETESENYDYKVNVSNGEASYEFSKDEMNPAYFLKGCDELVVRVTMKMGGRDYPERVWRITNQGNAPKTGEYYIIRLDAGDQPETVSLRSALME</sequence>
<comment type="caution">
    <text evidence="2">The sequence shown here is derived from an EMBL/GenBank/DDBJ whole genome shotgun (WGS) entry which is preliminary data.</text>
</comment>
<dbReference type="RefSeq" id="WP_028727326.1">
    <property type="nucleotide sequence ID" value="NZ_AUAE01000013.1"/>
</dbReference>
<reference evidence="2 3" key="1">
    <citation type="submission" date="2013-04" db="EMBL/GenBank/DDBJ databases">
        <title>The Genome Sequence of Parabacteroides gordonii DSM 23371.</title>
        <authorList>
            <consortium name="The Broad Institute Genomics Platform"/>
            <person name="Earl A."/>
            <person name="Ward D."/>
            <person name="Feldgarden M."/>
            <person name="Gevers D."/>
            <person name="Martens E."/>
            <person name="Sakamoto M."/>
            <person name="Benno Y."/>
            <person name="Suzuki N."/>
            <person name="Matsunaga N."/>
            <person name="Koshihara K."/>
            <person name="Seki M."/>
            <person name="Komiya H."/>
            <person name="Walker B."/>
            <person name="Young S."/>
            <person name="Zeng Q."/>
            <person name="Gargeya S."/>
            <person name="Fitzgerald M."/>
            <person name="Haas B."/>
            <person name="Abouelleil A."/>
            <person name="Allen A.W."/>
            <person name="Alvarado L."/>
            <person name="Arachchi H.M."/>
            <person name="Berlin A.M."/>
            <person name="Chapman S.B."/>
            <person name="Gainer-Dewar J."/>
            <person name="Goldberg J."/>
            <person name="Griggs A."/>
            <person name="Gujja S."/>
            <person name="Hansen M."/>
            <person name="Howarth C."/>
            <person name="Imamovic A."/>
            <person name="Ireland A."/>
            <person name="Larimer J."/>
            <person name="McCowan C."/>
            <person name="Murphy C."/>
            <person name="Pearson M."/>
            <person name="Poon T.W."/>
            <person name="Priest M."/>
            <person name="Roberts A."/>
            <person name="Saif S."/>
            <person name="Shea T."/>
            <person name="Sisk P."/>
            <person name="Sykes S."/>
            <person name="Wortman J."/>
            <person name="Nusbaum C."/>
            <person name="Birren B."/>
        </authorList>
    </citation>
    <scope>NUCLEOTIDE SEQUENCE [LARGE SCALE GENOMIC DNA]</scope>
    <source>
        <strain evidence="2 3">MS-1</strain>
    </source>
</reference>
<gene>
    <name evidence="2" type="ORF">HMPREF1536_04801</name>
</gene>
<dbReference type="STRING" id="1203610.HMPREF1536_04801"/>
<evidence type="ECO:0000256" key="1">
    <source>
        <dbReference type="SAM" id="SignalP"/>
    </source>
</evidence>
<dbReference type="EMBL" id="AQHW01000027">
    <property type="protein sequence ID" value="KKB48337.1"/>
    <property type="molecule type" value="Genomic_DNA"/>
</dbReference>
<name>A0A0F5IT60_9BACT</name>
<dbReference type="PATRIC" id="fig|1203610.3.peg.4895"/>
<proteinExistence type="predicted"/>